<protein>
    <submittedName>
        <fullName evidence="2">Uncharacterized protein</fullName>
    </submittedName>
</protein>
<dbReference type="InterPro" id="IPR008004">
    <property type="entry name" value="OCTOPUS-like"/>
</dbReference>
<evidence type="ECO:0000313" key="2">
    <source>
        <dbReference type="EMBL" id="KAJ4967521.1"/>
    </source>
</evidence>
<evidence type="ECO:0000256" key="1">
    <source>
        <dbReference type="SAM" id="MobiDB-lite"/>
    </source>
</evidence>
<reference evidence="2" key="1">
    <citation type="journal article" date="2023" name="Plant J.">
        <title>The genome of the king protea, Protea cynaroides.</title>
        <authorList>
            <person name="Chang J."/>
            <person name="Duong T.A."/>
            <person name="Schoeman C."/>
            <person name="Ma X."/>
            <person name="Roodt D."/>
            <person name="Barker N."/>
            <person name="Li Z."/>
            <person name="Van de Peer Y."/>
            <person name="Mizrachi E."/>
        </authorList>
    </citation>
    <scope>NUCLEOTIDE SEQUENCE</scope>
    <source>
        <tissue evidence="2">Young leaves</tissue>
    </source>
</reference>
<keyword evidence="3" id="KW-1185">Reference proteome</keyword>
<name>A0A9Q0KBW5_9MAGN</name>
<accession>A0A9Q0KBW5</accession>
<feature type="region of interest" description="Disordered" evidence="1">
    <location>
        <begin position="1"/>
        <end position="20"/>
    </location>
</feature>
<dbReference type="Pfam" id="PF05340">
    <property type="entry name" value="DUF740"/>
    <property type="match status" value="1"/>
</dbReference>
<dbReference type="PANTHER" id="PTHR34046:SF19">
    <property type="entry name" value="RAPIDLY ELICITED PROTEIN, PUTATIVE-RELATED"/>
    <property type="match status" value="1"/>
</dbReference>
<proteinExistence type="predicted"/>
<evidence type="ECO:0000313" key="3">
    <source>
        <dbReference type="Proteomes" id="UP001141806"/>
    </source>
</evidence>
<dbReference type="Proteomes" id="UP001141806">
    <property type="component" value="Unassembled WGS sequence"/>
</dbReference>
<sequence>MGWVEAEMRCKKHPKHRQTPGVCSYCLREKLIKLSSANNNNGTETEEEGSSYSSSLSSSPYSSGATSSYSSPLHDRFDSLDRISGPGLFMKSRSMVAFVPRMRRRTQVEATDGNGKKKVGFWSKLLRSTGKSTKKMLSHSKTMR</sequence>
<dbReference type="EMBL" id="JAMYWD010000007">
    <property type="protein sequence ID" value="KAJ4967521.1"/>
    <property type="molecule type" value="Genomic_DNA"/>
</dbReference>
<feature type="region of interest" description="Disordered" evidence="1">
    <location>
        <begin position="36"/>
        <end position="73"/>
    </location>
</feature>
<dbReference type="PANTHER" id="PTHR34046">
    <property type="entry name" value="OS06G0218800 PROTEIN"/>
    <property type="match status" value="1"/>
</dbReference>
<gene>
    <name evidence="2" type="ORF">NE237_019370</name>
</gene>
<feature type="compositionally biased region" description="Low complexity" evidence="1">
    <location>
        <begin position="50"/>
        <end position="72"/>
    </location>
</feature>
<organism evidence="2 3">
    <name type="scientific">Protea cynaroides</name>
    <dbReference type="NCBI Taxonomy" id="273540"/>
    <lineage>
        <taxon>Eukaryota</taxon>
        <taxon>Viridiplantae</taxon>
        <taxon>Streptophyta</taxon>
        <taxon>Embryophyta</taxon>
        <taxon>Tracheophyta</taxon>
        <taxon>Spermatophyta</taxon>
        <taxon>Magnoliopsida</taxon>
        <taxon>Proteales</taxon>
        <taxon>Proteaceae</taxon>
        <taxon>Protea</taxon>
    </lineage>
</organism>
<dbReference type="OrthoDB" id="688136at2759"/>
<comment type="caution">
    <text evidence="2">The sequence shown here is derived from an EMBL/GenBank/DDBJ whole genome shotgun (WGS) entry which is preliminary data.</text>
</comment>
<dbReference type="AlphaFoldDB" id="A0A9Q0KBW5"/>